<accession>A0A4V3I9M7</accession>
<sequence length="133" mass="14537">MAEPRMNPNFRKRYAVRFVIGMMSYAILLIIAVFAAKAVAAGPGQVLWGLLPIPAVLFVAWAAIRFSREADEFARRQLTESLAIGFAVGSALVASYGLLDSFGAPALSWLWAFATYMACWAVGSLIVSLRYRS</sequence>
<organism evidence="1 2">
    <name type="scientific">Terrimesophilobacter mesophilus</name>
    <dbReference type="NCBI Taxonomy" id="433647"/>
    <lineage>
        <taxon>Bacteria</taxon>
        <taxon>Bacillati</taxon>
        <taxon>Actinomycetota</taxon>
        <taxon>Actinomycetes</taxon>
        <taxon>Micrococcales</taxon>
        <taxon>Microbacteriaceae</taxon>
        <taxon>Terrimesophilobacter</taxon>
    </lineage>
</organism>
<dbReference type="EMBL" id="SOFI01000003">
    <property type="protein sequence ID" value="TFB79988.1"/>
    <property type="molecule type" value="Genomic_DNA"/>
</dbReference>
<evidence type="ECO:0000313" key="2">
    <source>
        <dbReference type="Proteomes" id="UP000298488"/>
    </source>
</evidence>
<protein>
    <submittedName>
        <fullName evidence="1">Uncharacterized protein</fullName>
    </submittedName>
</protein>
<dbReference type="OrthoDB" id="4794183at2"/>
<keyword evidence="2" id="KW-1185">Reference proteome</keyword>
<dbReference type="RefSeq" id="WP_104095853.1">
    <property type="nucleotide sequence ID" value="NZ_JACHBP010000001.1"/>
</dbReference>
<name>A0A4V3I9M7_9MICO</name>
<dbReference type="Proteomes" id="UP000298488">
    <property type="component" value="Unassembled WGS sequence"/>
</dbReference>
<comment type="caution">
    <text evidence="1">The sequence shown here is derived from an EMBL/GenBank/DDBJ whole genome shotgun (WGS) entry which is preliminary data.</text>
</comment>
<evidence type="ECO:0000313" key="1">
    <source>
        <dbReference type="EMBL" id="TFB79988.1"/>
    </source>
</evidence>
<dbReference type="AlphaFoldDB" id="A0A4V3I9M7"/>
<gene>
    <name evidence="1" type="ORF">E3N84_07975</name>
</gene>
<proteinExistence type="predicted"/>
<reference evidence="1 2" key="1">
    <citation type="submission" date="2019-03" db="EMBL/GenBank/DDBJ databases">
        <title>Genomics of glacier-inhabiting Cryobacterium strains.</title>
        <authorList>
            <person name="Liu Q."/>
            <person name="Xin Y.-H."/>
        </authorList>
    </citation>
    <scope>NUCLEOTIDE SEQUENCE [LARGE SCALE GENOMIC DNA]</scope>
    <source>
        <strain evidence="1 2">CGMCC 1.10440</strain>
    </source>
</reference>